<accession>A0ABT2PN53</accession>
<feature type="transmembrane region" description="Helical" evidence="1">
    <location>
        <begin position="167"/>
        <end position="188"/>
    </location>
</feature>
<evidence type="ECO:0000259" key="6">
    <source>
        <dbReference type="PROSITE" id="PS50924"/>
    </source>
</evidence>
<dbReference type="PROSITE" id="PS50924">
    <property type="entry name" value="MHYT"/>
    <property type="match status" value="1"/>
</dbReference>
<dbReference type="CDD" id="cd00130">
    <property type="entry name" value="PAS"/>
    <property type="match status" value="2"/>
</dbReference>
<dbReference type="RefSeq" id="WP_261501149.1">
    <property type="nucleotide sequence ID" value="NZ_JAODYH010000007.1"/>
</dbReference>
<feature type="region of interest" description="Disordered" evidence="2">
    <location>
        <begin position="641"/>
        <end position="688"/>
    </location>
</feature>
<dbReference type="InterPro" id="IPR035965">
    <property type="entry name" value="PAS-like_dom_sf"/>
</dbReference>
<dbReference type="Gene3D" id="3.30.450.20">
    <property type="entry name" value="PAS domain"/>
    <property type="match status" value="2"/>
</dbReference>
<dbReference type="PROSITE" id="PS50113">
    <property type="entry name" value="PAC"/>
    <property type="match status" value="1"/>
</dbReference>
<keyword evidence="8" id="KW-1185">Reference proteome</keyword>
<dbReference type="InterPro" id="IPR000014">
    <property type="entry name" value="PAS"/>
</dbReference>
<evidence type="ECO:0000259" key="4">
    <source>
        <dbReference type="PROSITE" id="PS50113"/>
    </source>
</evidence>
<keyword evidence="1" id="KW-0812">Transmembrane</keyword>
<dbReference type="NCBIfam" id="TIGR00229">
    <property type="entry name" value="sensory_box"/>
    <property type="match status" value="2"/>
</dbReference>
<evidence type="ECO:0000313" key="7">
    <source>
        <dbReference type="EMBL" id="MCT9811901.1"/>
    </source>
</evidence>
<keyword evidence="7" id="KW-0548">Nucleotidyltransferase</keyword>
<dbReference type="InterPro" id="IPR013656">
    <property type="entry name" value="PAS_4"/>
</dbReference>
<feature type="transmembrane region" description="Helical" evidence="1">
    <location>
        <begin position="64"/>
        <end position="82"/>
    </location>
</feature>
<dbReference type="Pfam" id="PF00989">
    <property type="entry name" value="PAS"/>
    <property type="match status" value="1"/>
</dbReference>
<dbReference type="SMART" id="SM00091">
    <property type="entry name" value="PAS"/>
    <property type="match status" value="2"/>
</dbReference>
<evidence type="ECO:0000256" key="1">
    <source>
        <dbReference type="PROSITE-ProRule" id="PRU00244"/>
    </source>
</evidence>
<dbReference type="PANTHER" id="PTHR44757">
    <property type="entry name" value="DIGUANYLATE CYCLASE DGCP"/>
    <property type="match status" value="1"/>
</dbReference>
<protein>
    <submittedName>
        <fullName evidence="7">Diguanylate cyclase</fullName>
        <ecNumber evidence="7">2.7.7.65</ecNumber>
    </submittedName>
</protein>
<keyword evidence="7" id="KW-0808">Transferase</keyword>
<feature type="transmembrane region" description="Helical" evidence="1">
    <location>
        <begin position="32"/>
        <end position="52"/>
    </location>
</feature>
<dbReference type="SMART" id="SM00267">
    <property type="entry name" value="GGDEF"/>
    <property type="match status" value="1"/>
</dbReference>
<feature type="transmembrane region" description="Helical" evidence="1">
    <location>
        <begin position="128"/>
        <end position="147"/>
    </location>
</feature>
<dbReference type="InterPro" id="IPR029787">
    <property type="entry name" value="Nucleotide_cyclase"/>
</dbReference>
<evidence type="ECO:0000259" key="3">
    <source>
        <dbReference type="PROSITE" id="PS50112"/>
    </source>
</evidence>
<dbReference type="PROSITE" id="PS50887">
    <property type="entry name" value="GGDEF"/>
    <property type="match status" value="1"/>
</dbReference>
<reference evidence="7 8" key="1">
    <citation type="submission" date="2022-09" db="EMBL/GenBank/DDBJ databases">
        <title>Draft genome of isolate Be4.</title>
        <authorList>
            <person name="Sanchez-Castro I."/>
            <person name="Martinez-Rodriguez P."/>
            <person name="Descostes M."/>
            <person name="Merroun M."/>
        </authorList>
    </citation>
    <scope>NUCLEOTIDE SEQUENCE [LARGE SCALE GENOMIC DNA]</scope>
    <source>
        <strain evidence="7 8">Be4</strain>
    </source>
</reference>
<keyword evidence="1" id="KW-0472">Membrane</keyword>
<dbReference type="SUPFAM" id="SSF55073">
    <property type="entry name" value="Nucleotide cyclase"/>
    <property type="match status" value="1"/>
</dbReference>
<feature type="compositionally biased region" description="Polar residues" evidence="2">
    <location>
        <begin position="676"/>
        <end position="688"/>
    </location>
</feature>
<dbReference type="Proteomes" id="UP001525968">
    <property type="component" value="Unassembled WGS sequence"/>
</dbReference>
<dbReference type="InterPro" id="IPR043128">
    <property type="entry name" value="Rev_trsase/Diguanyl_cyclase"/>
</dbReference>
<dbReference type="InterPro" id="IPR000160">
    <property type="entry name" value="GGDEF_dom"/>
</dbReference>
<evidence type="ECO:0000259" key="5">
    <source>
        <dbReference type="PROSITE" id="PS50887"/>
    </source>
</evidence>
<dbReference type="SUPFAM" id="SSF55785">
    <property type="entry name" value="PYP-like sensor domain (PAS domain)"/>
    <property type="match status" value="2"/>
</dbReference>
<dbReference type="Pfam" id="PF00990">
    <property type="entry name" value="GGDEF"/>
    <property type="match status" value="1"/>
</dbReference>
<dbReference type="CDD" id="cd01949">
    <property type="entry name" value="GGDEF"/>
    <property type="match status" value="1"/>
</dbReference>
<gene>
    <name evidence="7" type="ORF">N0K08_14745</name>
</gene>
<dbReference type="Pfam" id="PF08448">
    <property type="entry name" value="PAS_4"/>
    <property type="match status" value="1"/>
</dbReference>
<feature type="domain" description="PAS" evidence="3">
    <location>
        <begin position="239"/>
        <end position="309"/>
    </location>
</feature>
<dbReference type="Pfam" id="PF03707">
    <property type="entry name" value="MHYT"/>
    <property type="match status" value="3"/>
</dbReference>
<keyword evidence="1" id="KW-1133">Transmembrane helix</keyword>
<dbReference type="SMART" id="SM00086">
    <property type="entry name" value="PAC"/>
    <property type="match status" value="2"/>
</dbReference>
<feature type="domain" description="GGDEF" evidence="5">
    <location>
        <begin position="520"/>
        <end position="653"/>
    </location>
</feature>
<dbReference type="InterPro" id="IPR000700">
    <property type="entry name" value="PAS-assoc_C"/>
</dbReference>
<feature type="domain" description="MHYT" evidence="6">
    <location>
        <begin position="1"/>
        <end position="188"/>
    </location>
</feature>
<feature type="domain" description="PAC" evidence="4">
    <location>
        <begin position="436"/>
        <end position="488"/>
    </location>
</feature>
<dbReference type="InterPro" id="IPR013767">
    <property type="entry name" value="PAS_fold"/>
</dbReference>
<comment type="caution">
    <text evidence="7">The sequence shown here is derived from an EMBL/GenBank/DDBJ whole genome shotgun (WGS) entry which is preliminary data.</text>
</comment>
<dbReference type="PROSITE" id="PS50112">
    <property type="entry name" value="PAS"/>
    <property type="match status" value="1"/>
</dbReference>
<dbReference type="PANTHER" id="PTHR44757:SF2">
    <property type="entry name" value="BIOFILM ARCHITECTURE MAINTENANCE PROTEIN MBAA"/>
    <property type="match status" value="1"/>
</dbReference>
<dbReference type="GO" id="GO:0052621">
    <property type="term" value="F:diguanylate cyclase activity"/>
    <property type="evidence" value="ECO:0007669"/>
    <property type="project" value="UniProtKB-EC"/>
</dbReference>
<feature type="transmembrane region" description="Helical" evidence="1">
    <location>
        <begin position="209"/>
        <end position="229"/>
    </location>
</feature>
<proteinExistence type="predicted"/>
<dbReference type="InterPro" id="IPR001610">
    <property type="entry name" value="PAC"/>
</dbReference>
<dbReference type="Gene3D" id="3.30.70.270">
    <property type="match status" value="1"/>
</dbReference>
<evidence type="ECO:0000313" key="8">
    <source>
        <dbReference type="Proteomes" id="UP001525968"/>
    </source>
</evidence>
<organism evidence="7 8">
    <name type="scientific">Acidovorax bellezanensis</name>
    <dbReference type="NCBI Taxonomy" id="2976702"/>
    <lineage>
        <taxon>Bacteria</taxon>
        <taxon>Pseudomonadati</taxon>
        <taxon>Pseudomonadota</taxon>
        <taxon>Betaproteobacteria</taxon>
        <taxon>Burkholderiales</taxon>
        <taxon>Comamonadaceae</taxon>
        <taxon>Acidovorax</taxon>
    </lineage>
</organism>
<dbReference type="EC" id="2.7.7.65" evidence="7"/>
<name>A0ABT2PN53_9BURK</name>
<sequence>MSILIAVVSSGVALRLATVAQASKGLAHQIALLSGSLVLGSGIWAMHFVGMLAFDLCLTVRYDLGLTLISMAPSLLASWIALKVLSRAQTNSQSLLIGGLWVGVGIGAMHYSGMASMQMAPLLRYDPAWFAASLLVAVALSILALWTRFALHEKLSWPYWLTKLVSALLMGAAIAGMHYTAMAAARFVGTPAMIEGPDTSGVRTLAMTVALATFAVMGAIALLTGLLRYRALWQRVESNEQRLQSMVDMAVDGIITIDHKGCIQAYNPAAEAIFGWTAAETLGRNVSMLMPSPLAEQHDGYIERYRQSGEARMMGLGREVLGLHKSGRHLPLKMSLKKVETPDALLFVGFVTDLSERKKTETRLRIAASVFEHSYEGILVLDAHMRTVDLNPAYLRMSGLTLAHCRGRSLEDLYPADAFSPDFEAVRRVVAKSTHWQGEIEALDAAGLKVIHHMSISAVLDDHQRPQHYIVVVTDVTLEKSHERELEQIALYDGLTGLPNRRLLNDRLAQGIHSANRQKTMLAVVYVDLDGFKQVNDQMGHADGDLLLCELGNRIRAVLRGEDTAARVGGDEIILLLGDWNTAQQTEAMIERLLTVIGQPVQLPHGTACVTASIGMSIFPLDAQTPDQLLAQADRAMYEAKQRGKNQYRRYTPPGPSDGGHGLAYTSMGARPPQNDGESTLSSPANGL</sequence>
<dbReference type="EMBL" id="JAODYH010000007">
    <property type="protein sequence ID" value="MCT9811901.1"/>
    <property type="molecule type" value="Genomic_DNA"/>
</dbReference>
<dbReference type="InterPro" id="IPR052155">
    <property type="entry name" value="Biofilm_reg_signaling"/>
</dbReference>
<evidence type="ECO:0000256" key="2">
    <source>
        <dbReference type="SAM" id="MobiDB-lite"/>
    </source>
</evidence>
<feature type="transmembrane region" description="Helical" evidence="1">
    <location>
        <begin position="94"/>
        <end position="116"/>
    </location>
</feature>
<dbReference type="InterPro" id="IPR005330">
    <property type="entry name" value="MHYT_dom"/>
</dbReference>
<dbReference type="NCBIfam" id="TIGR00254">
    <property type="entry name" value="GGDEF"/>
    <property type="match status" value="1"/>
</dbReference>